<dbReference type="OrthoDB" id="655540at2759"/>
<feature type="region of interest" description="Disordered" evidence="1">
    <location>
        <begin position="1"/>
        <end position="38"/>
    </location>
</feature>
<evidence type="ECO:0000256" key="1">
    <source>
        <dbReference type="SAM" id="MobiDB-lite"/>
    </source>
</evidence>
<evidence type="ECO:0000313" key="2">
    <source>
        <dbReference type="EMBL" id="GIQ89209.1"/>
    </source>
</evidence>
<evidence type="ECO:0008006" key="4">
    <source>
        <dbReference type="Google" id="ProtNLM"/>
    </source>
</evidence>
<keyword evidence="3" id="KW-1185">Reference proteome</keyword>
<sequence length="60" mass="6583">MPKKPPVMACEERGLEGERERETETEPEEEKKNGVSQSTFNLTNSVLGAGLLSLAYAMAQ</sequence>
<dbReference type="EMBL" id="BDIP01004799">
    <property type="protein sequence ID" value="GIQ89209.1"/>
    <property type="molecule type" value="Genomic_DNA"/>
</dbReference>
<gene>
    <name evidence="2" type="ORF">KIPB_011621</name>
</gene>
<protein>
    <recommendedName>
        <fullName evidence="4">Amino acid transporter transmembrane domain-containing protein</fullName>
    </recommendedName>
</protein>
<accession>A0A9K3D8B0</accession>
<dbReference type="Proteomes" id="UP000265618">
    <property type="component" value="Unassembled WGS sequence"/>
</dbReference>
<comment type="caution">
    <text evidence="2">The sequence shown here is derived from an EMBL/GenBank/DDBJ whole genome shotgun (WGS) entry which is preliminary data.</text>
</comment>
<proteinExistence type="predicted"/>
<feature type="non-terminal residue" evidence="2">
    <location>
        <position position="1"/>
    </location>
</feature>
<reference evidence="2 3" key="1">
    <citation type="journal article" date="2018" name="PLoS ONE">
        <title>The draft genome of Kipferlia bialata reveals reductive genome evolution in fornicate parasites.</title>
        <authorList>
            <person name="Tanifuji G."/>
            <person name="Takabayashi S."/>
            <person name="Kume K."/>
            <person name="Takagi M."/>
            <person name="Nakayama T."/>
            <person name="Kamikawa R."/>
            <person name="Inagaki Y."/>
            <person name="Hashimoto T."/>
        </authorList>
    </citation>
    <scope>NUCLEOTIDE SEQUENCE [LARGE SCALE GENOMIC DNA]</scope>
    <source>
        <strain evidence="2">NY0173</strain>
    </source>
</reference>
<name>A0A9K3D8B0_9EUKA</name>
<evidence type="ECO:0000313" key="3">
    <source>
        <dbReference type="Proteomes" id="UP000265618"/>
    </source>
</evidence>
<organism evidence="2 3">
    <name type="scientific">Kipferlia bialata</name>
    <dbReference type="NCBI Taxonomy" id="797122"/>
    <lineage>
        <taxon>Eukaryota</taxon>
        <taxon>Metamonada</taxon>
        <taxon>Carpediemonas-like organisms</taxon>
        <taxon>Kipferlia</taxon>
    </lineage>
</organism>
<dbReference type="AlphaFoldDB" id="A0A9K3D8B0"/>
<feature type="compositionally biased region" description="Basic and acidic residues" evidence="1">
    <location>
        <begin position="10"/>
        <end position="33"/>
    </location>
</feature>